<dbReference type="STRING" id="717646.M2MQZ1"/>
<feature type="region of interest" description="Disordered" evidence="8">
    <location>
        <begin position="271"/>
        <end position="303"/>
    </location>
</feature>
<dbReference type="InterPro" id="IPR027786">
    <property type="entry name" value="Nse4/EID"/>
</dbReference>
<feature type="compositionally biased region" description="Acidic residues" evidence="8">
    <location>
        <begin position="82"/>
        <end position="92"/>
    </location>
</feature>
<gene>
    <name evidence="11" type="ORF">BAUCODRAFT_31590</name>
</gene>
<dbReference type="PANTHER" id="PTHR16140:SF0">
    <property type="entry name" value="NON-STRUCTURAL MAINTENANCE OF CHROMOSOMES ELEMENT 4"/>
    <property type="match status" value="1"/>
</dbReference>
<dbReference type="eggNOG" id="KOG2866">
    <property type="taxonomic scope" value="Eukaryota"/>
</dbReference>
<dbReference type="Pfam" id="PF15412">
    <property type="entry name" value="Nse4-Nse3_bdg"/>
    <property type="match status" value="1"/>
</dbReference>
<dbReference type="GO" id="GO:0005634">
    <property type="term" value="C:nucleus"/>
    <property type="evidence" value="ECO:0007669"/>
    <property type="project" value="UniProtKB-SubCell"/>
</dbReference>
<name>M2MQZ1_BAUPA</name>
<evidence type="ECO:0000256" key="8">
    <source>
        <dbReference type="SAM" id="MobiDB-lite"/>
    </source>
</evidence>
<evidence type="ECO:0000259" key="9">
    <source>
        <dbReference type="Pfam" id="PF08743"/>
    </source>
</evidence>
<dbReference type="KEGG" id="bcom:BAUCODRAFT_31590"/>
<evidence type="ECO:0000256" key="4">
    <source>
        <dbReference type="ARBA" id="ARBA00023172"/>
    </source>
</evidence>
<organism evidence="11 12">
    <name type="scientific">Baudoinia panamericana (strain UAMH 10762)</name>
    <name type="common">Angels' share fungus</name>
    <name type="synonym">Baudoinia compniacensis (strain UAMH 10762)</name>
    <dbReference type="NCBI Taxonomy" id="717646"/>
    <lineage>
        <taxon>Eukaryota</taxon>
        <taxon>Fungi</taxon>
        <taxon>Dikarya</taxon>
        <taxon>Ascomycota</taxon>
        <taxon>Pezizomycotina</taxon>
        <taxon>Dothideomycetes</taxon>
        <taxon>Dothideomycetidae</taxon>
        <taxon>Mycosphaerellales</taxon>
        <taxon>Teratosphaeriaceae</taxon>
        <taxon>Baudoinia</taxon>
    </lineage>
</organism>
<dbReference type="GO" id="GO:0006281">
    <property type="term" value="P:DNA repair"/>
    <property type="evidence" value="ECO:0007669"/>
    <property type="project" value="UniProtKB-UniRule"/>
</dbReference>
<feature type="compositionally biased region" description="Basic and acidic residues" evidence="8">
    <location>
        <begin position="285"/>
        <end position="303"/>
    </location>
</feature>
<evidence type="ECO:0000313" key="12">
    <source>
        <dbReference type="Proteomes" id="UP000011761"/>
    </source>
</evidence>
<feature type="domain" description="Non-structural maintenance of chromosome element 4 C-terminal" evidence="9">
    <location>
        <begin position="363"/>
        <end position="450"/>
    </location>
</feature>
<keyword evidence="6 7" id="KW-0539">Nucleus</keyword>
<protein>
    <recommendedName>
        <fullName evidence="7">Non-structural maintenance of chromosomes element 4</fullName>
    </recommendedName>
</protein>
<dbReference type="Proteomes" id="UP000011761">
    <property type="component" value="Unassembled WGS sequence"/>
</dbReference>
<dbReference type="HOGENOM" id="CLU_041037_4_0_1"/>
<dbReference type="PANTHER" id="PTHR16140">
    <property type="entry name" value="NON-STRUCTURAL MAINTENANCE OF CHROMOSOMES ELEMENT 4"/>
    <property type="match status" value="1"/>
</dbReference>
<dbReference type="GO" id="GO:0030915">
    <property type="term" value="C:Smc5-Smc6 complex"/>
    <property type="evidence" value="ECO:0007669"/>
    <property type="project" value="UniProtKB-UniRule"/>
</dbReference>
<comment type="function">
    <text evidence="7">Component of the SMC5-SMC6 complex, that promotes sister chromatid alignment after DNA damage and facilitates double-stranded DNA breaks (DSBs) repair via homologous recombination between sister chromatids.</text>
</comment>
<evidence type="ECO:0000313" key="11">
    <source>
        <dbReference type="EMBL" id="EMC99256.1"/>
    </source>
</evidence>
<evidence type="ECO:0000259" key="10">
    <source>
        <dbReference type="Pfam" id="PF15412"/>
    </source>
</evidence>
<dbReference type="Pfam" id="PF08743">
    <property type="entry name" value="Nse4_C"/>
    <property type="match status" value="1"/>
</dbReference>
<dbReference type="OrthoDB" id="361242at2759"/>
<feature type="compositionally biased region" description="Polar residues" evidence="8">
    <location>
        <begin position="207"/>
        <end position="218"/>
    </location>
</feature>
<evidence type="ECO:0000256" key="3">
    <source>
        <dbReference type="ARBA" id="ARBA00022763"/>
    </source>
</evidence>
<feature type="region of interest" description="Disordered" evidence="8">
    <location>
        <begin position="204"/>
        <end position="237"/>
    </location>
</feature>
<evidence type="ECO:0000256" key="5">
    <source>
        <dbReference type="ARBA" id="ARBA00023204"/>
    </source>
</evidence>
<comment type="subcellular location">
    <subcellularLocation>
        <location evidence="1 7">Nucleus</location>
    </subcellularLocation>
</comment>
<proteinExistence type="inferred from homology"/>
<feature type="region of interest" description="Disordered" evidence="8">
    <location>
        <begin position="1"/>
        <end position="121"/>
    </location>
</feature>
<keyword evidence="5 7" id="KW-0234">DNA repair</keyword>
<comment type="subunit">
    <text evidence="7">Component of the SMC5-SMC6 complex.</text>
</comment>
<keyword evidence="3 7" id="KW-0227">DNA damage</keyword>
<feature type="domain" description="Nse4/EID protein Nse3/MAGE-binding" evidence="10">
    <location>
        <begin position="162"/>
        <end position="213"/>
    </location>
</feature>
<reference evidence="11 12" key="1">
    <citation type="journal article" date="2012" name="PLoS Pathog.">
        <title>Diverse lifestyles and strategies of plant pathogenesis encoded in the genomes of eighteen Dothideomycetes fungi.</title>
        <authorList>
            <person name="Ohm R.A."/>
            <person name="Feau N."/>
            <person name="Henrissat B."/>
            <person name="Schoch C.L."/>
            <person name="Horwitz B.A."/>
            <person name="Barry K.W."/>
            <person name="Condon B.J."/>
            <person name="Copeland A.C."/>
            <person name="Dhillon B."/>
            <person name="Glaser F."/>
            <person name="Hesse C.N."/>
            <person name="Kosti I."/>
            <person name="LaButti K."/>
            <person name="Lindquist E.A."/>
            <person name="Lucas S."/>
            <person name="Salamov A.A."/>
            <person name="Bradshaw R.E."/>
            <person name="Ciuffetti L."/>
            <person name="Hamelin R.C."/>
            <person name="Kema G.H.J."/>
            <person name="Lawrence C."/>
            <person name="Scott J.A."/>
            <person name="Spatafora J.W."/>
            <person name="Turgeon B.G."/>
            <person name="de Wit P.J.G.M."/>
            <person name="Zhong S."/>
            <person name="Goodwin S.B."/>
            <person name="Grigoriev I.V."/>
        </authorList>
    </citation>
    <scope>NUCLEOTIDE SEQUENCE [LARGE SCALE GENOMIC DNA]</scope>
    <source>
        <strain evidence="11 12">UAMH 10762</strain>
    </source>
</reference>
<evidence type="ECO:0000256" key="6">
    <source>
        <dbReference type="ARBA" id="ARBA00023242"/>
    </source>
</evidence>
<dbReference type="InterPro" id="IPR014854">
    <property type="entry name" value="Nse4_C"/>
</dbReference>
<dbReference type="AlphaFoldDB" id="M2MQZ1"/>
<dbReference type="RefSeq" id="XP_007673609.1">
    <property type="nucleotide sequence ID" value="XM_007675419.1"/>
</dbReference>
<feature type="compositionally biased region" description="Basic and acidic residues" evidence="8">
    <location>
        <begin position="93"/>
        <end position="111"/>
    </location>
</feature>
<keyword evidence="4 7" id="KW-0233">DNA recombination</keyword>
<evidence type="ECO:0000256" key="7">
    <source>
        <dbReference type="RuleBase" id="RU365071"/>
    </source>
</evidence>
<evidence type="ECO:0000256" key="2">
    <source>
        <dbReference type="ARBA" id="ARBA00008997"/>
    </source>
</evidence>
<dbReference type="GO" id="GO:0006310">
    <property type="term" value="P:DNA recombination"/>
    <property type="evidence" value="ECO:0007669"/>
    <property type="project" value="UniProtKB-UniRule"/>
</dbReference>
<comment type="similarity">
    <text evidence="2 7">Belongs to the NSE4 family.</text>
</comment>
<feature type="compositionally biased region" description="Polar residues" evidence="8">
    <location>
        <begin position="7"/>
        <end position="34"/>
    </location>
</feature>
<dbReference type="GeneID" id="19111525"/>
<evidence type="ECO:0000256" key="1">
    <source>
        <dbReference type="ARBA" id="ARBA00004123"/>
    </source>
</evidence>
<dbReference type="OMA" id="FMGINRT"/>
<sequence length="468" mass="52565">MARRNNRPSSALSSRYASATPASGNNSDQENQDPAANARPKGKARAMPPPPSRNSLPTPNSDDSIDHRGQKRKRIELRTDATQDDEEDDADSDGGRFKKYYEPNQDAESRRQLKRKSRALEREFNESRDELLRGRADALTTTINRANKIFETVKQTSDATVDSRLLVSVSDLAQKKTAHLVLGDSSAGVDVDEFLSKCITYMRNGGPASTQAEPGPSNSRRRRTRDPHDSDDEDATAGDAMDWEFFGRNACFPYISRPPVPTFLLGPLSVEKKQRTQTQRRAKQRKDTAGREARPEALSKDDLQQSDANALTAICTRIRRQLHNHIRQAEASIARAGFTKEDMATERGRAMLKKHRLATNGCVPLFDFVLNPRSFGQTVENLFYISFLIKEGSVGIAHDENGLPTLNASNPTSLEEKRERKISNHQAVFALDYSTWKELTHAFEISEPMIPHREDEQPTQLGQRGWYT</sequence>
<dbReference type="InterPro" id="IPR029225">
    <property type="entry name" value="Nse4_Nse3-bd"/>
</dbReference>
<accession>M2MQZ1</accession>
<keyword evidence="12" id="KW-1185">Reference proteome</keyword>
<dbReference type="EMBL" id="KB445552">
    <property type="protein sequence ID" value="EMC99256.1"/>
    <property type="molecule type" value="Genomic_DNA"/>
</dbReference>